<feature type="transmembrane region" description="Helical" evidence="2">
    <location>
        <begin position="1159"/>
        <end position="1179"/>
    </location>
</feature>
<keyword evidence="2" id="KW-0472">Membrane</keyword>
<feature type="transmembrane region" description="Helical" evidence="2">
    <location>
        <begin position="1274"/>
        <end position="1295"/>
    </location>
</feature>
<dbReference type="SUPFAM" id="SSF50405">
    <property type="entry name" value="Actin-crosslinking proteins"/>
    <property type="match status" value="1"/>
</dbReference>
<evidence type="ECO:0000256" key="2">
    <source>
        <dbReference type="SAM" id="Phobius"/>
    </source>
</evidence>
<evidence type="ECO:0000313" key="4">
    <source>
        <dbReference type="EMBL" id="WNZ43896.1"/>
    </source>
</evidence>
<organism evidence="4">
    <name type="scientific">Leptolyngbya boryana CZ1</name>
    <dbReference type="NCBI Taxonomy" id="3060204"/>
    <lineage>
        <taxon>Bacteria</taxon>
        <taxon>Bacillati</taxon>
        <taxon>Cyanobacteriota</taxon>
        <taxon>Cyanophyceae</taxon>
        <taxon>Leptolyngbyales</taxon>
        <taxon>Leptolyngbyaceae</taxon>
        <taxon>Leptolyngbya group</taxon>
        <taxon>Leptolyngbya</taxon>
    </lineage>
</organism>
<keyword evidence="2" id="KW-0812">Transmembrane</keyword>
<dbReference type="InterPro" id="IPR011024">
    <property type="entry name" value="G_crystallin-like"/>
</dbReference>
<dbReference type="GO" id="GO:0015629">
    <property type="term" value="C:actin cytoskeleton"/>
    <property type="evidence" value="ECO:0007669"/>
    <property type="project" value="TreeGrafter"/>
</dbReference>
<feature type="region of interest" description="Disordered" evidence="1">
    <location>
        <begin position="990"/>
        <end position="1015"/>
    </location>
</feature>
<name>A0AA96WQ39_LEPBY</name>
<reference evidence="4" key="2">
    <citation type="submission" date="2023-07" db="EMBL/GenBank/DDBJ databases">
        <authorList>
            <person name="Bai X.-H."/>
            <person name="Wang H.-H."/>
            <person name="Wang J."/>
            <person name="Ma M.-Y."/>
            <person name="Hu H.-H."/>
            <person name="Song Z.-L."/>
            <person name="Ma H.-G."/>
            <person name="Fan Y."/>
            <person name="Du C.-Y."/>
            <person name="Xu J.-C."/>
        </authorList>
    </citation>
    <scope>NUCLEOTIDE SEQUENCE</scope>
    <source>
        <strain evidence="4">CZ1</strain>
    </source>
</reference>
<feature type="transmembrane region" description="Helical" evidence="2">
    <location>
        <begin position="1233"/>
        <end position="1254"/>
    </location>
</feature>
<evidence type="ECO:0000259" key="3">
    <source>
        <dbReference type="Pfam" id="PF25490"/>
    </source>
</evidence>
<dbReference type="GO" id="GO:0051015">
    <property type="term" value="F:actin filament binding"/>
    <property type="evidence" value="ECO:0007669"/>
    <property type="project" value="InterPro"/>
</dbReference>
<dbReference type="Pfam" id="PF25490">
    <property type="entry name" value="DUF7910"/>
    <property type="match status" value="1"/>
</dbReference>
<dbReference type="Gene3D" id="2.80.10.50">
    <property type="match status" value="1"/>
</dbReference>
<dbReference type="InterPro" id="IPR057232">
    <property type="entry name" value="DUF7910"/>
</dbReference>
<proteinExistence type="predicted"/>
<evidence type="ECO:0000256" key="1">
    <source>
        <dbReference type="SAM" id="MobiDB-lite"/>
    </source>
</evidence>
<protein>
    <recommendedName>
        <fullName evidence="3">DUF7910 domain-containing protein</fullName>
    </recommendedName>
</protein>
<sequence length="1401" mass="153038">MTGLVDGSTIVLKRTESSIGFVWLNGRLDKRLLGFVPTTSDSKTCYWKVHQVDVEVYQFENLGASDKGQEFWLDAQFNTATIRLASTQGTSTSGTHWRVRQGTDGSFTFEAIGSSNTSRKFWLSVSNSSAELEPMPSIMLASQPMSWRVLRVPEPGIPLRSGEVELRTARGEVRLLTSDIASLAPLSVTSAFTQLRVGPETGVTLFSEGNFQGTSQPVLGAIADLKSTRLTSVPRSLKVWSTTGKPYTGKWAIKAPNGQYLSQAQSGVITTLPDPGATELFAIQPLAPAANDQQQVKIMGEREAFTSDLAASQGQPLTLVEEDLPNRRKFSLKVGSNRWISFQSIKLSGNLVISLRALNGQSVYVEGEKLFVNPAADSVVFFQMIRLDGNKVAFKHPNGQYFCAEGGGGKEVVANRSQIGPWETFELVQLIDNQVAIKASTGHYVSVQWGGKNQVFANRSAIGPSETFEMLWSGAFGVTNQAKNRAIFTRAIKFVENESQVGEVLPGEVALYENVSYWGKAWIFQSDVARFTDINGLNDQVSSIILGNQTGATIYKDTRYGLSTTTANSVEDWLTTAQKSLGILSLGDLTDKISVLQANLAEDVVENTPSLLGSQIGNDAMSSLRIWRNLPPTQVGIDFTCCLSQDYKLNSDQTLQEFSSYRTILQFPIEVTSVDVWATDTTSIMVEDQVYVVNEERSVRLSPNQMQRLMITSKAEGINTPGLKIRTNTMQSFERIVIFPDKYAHGKLAEIPANGLWDAKDNAGNLLVDRSKFNQSQIAAVQTSIQNTLATVEYVSNSSDKYAVDRTVNPKKILNPWKLNLMRSGGIGTNRSNTTLPATTTLSQADFENLLTTATAQGGTLAQGIFSSVGNALSSAVSTASSVVVGVAKDVADTVTDVANDVIHVITETAGQVTTWVIDTAEKVGAFAEGLIQRIGVALEKFIEYLRFLFAWNDILETQRYLAEAIEVTLRSDRLTQMIADPLRDLVGNQRKTLKGDMEQQRRKSAQSSTSIKGDNKQPEALEWLFAKLTSITDGGAAGTDFPSDAKTDPAIAQVGNSFFQEFEQIQTTFLAGVESLGDAIAKLIANPSQPHKLLSALFALVSQVMDDFLDLLQSLLNDLIAVIPSILSQLLQFMQVEVNIPFVKALFRQISGGQPLTMLNLATLLLAIPVTVTSKLIWGRTPFHNEPKLALALDESASWSLTALIVDSVRGLCDVILDSQPERKKGQATPKFMTLLEKFTVVLSLASVTASVFIAETLDQKEGELSEAERWAIYLYTFRGVMLFLELLLLVFIIKYLQMTYKDQPVPFERLRRLNATTMVLSSILGALDMALSSVYVERSQASPAKEAANVTTAIPQTLSFLRLPILADKVPQLPLTLASIDGACYGYALVVGIVDLADG</sequence>
<dbReference type="Gene3D" id="2.60.20.10">
    <property type="entry name" value="Crystallins"/>
    <property type="match status" value="1"/>
</dbReference>
<keyword evidence="2" id="KW-1133">Transmembrane helix</keyword>
<dbReference type="RefSeq" id="WP_316426080.1">
    <property type="nucleotide sequence ID" value="NZ_CP130144.1"/>
</dbReference>
<gene>
    <name evidence="4" type="ORF">Q2T42_18840</name>
</gene>
<dbReference type="EMBL" id="CP130144">
    <property type="protein sequence ID" value="WNZ43896.1"/>
    <property type="molecule type" value="Genomic_DNA"/>
</dbReference>
<accession>A0AA96WQ39</accession>
<reference evidence="4" key="1">
    <citation type="journal article" date="2023" name="Plants (Basel)">
        <title>Genomic Analysis of Leptolyngbya boryana CZ1 Reveals Efficient Carbon Fixation Modules.</title>
        <authorList>
            <person name="Bai X."/>
            <person name="Wang H."/>
            <person name="Cheng W."/>
            <person name="Wang J."/>
            <person name="Ma M."/>
            <person name="Hu H."/>
            <person name="Song Z."/>
            <person name="Ma H."/>
            <person name="Fan Y."/>
            <person name="Du C."/>
            <person name="Xu J."/>
        </authorList>
    </citation>
    <scope>NUCLEOTIDE SEQUENCE</scope>
    <source>
        <strain evidence="4">CZ1</strain>
    </source>
</reference>
<dbReference type="GO" id="GO:0051017">
    <property type="term" value="P:actin filament bundle assembly"/>
    <property type="evidence" value="ECO:0007669"/>
    <property type="project" value="TreeGrafter"/>
</dbReference>
<dbReference type="PANTHER" id="PTHR10551">
    <property type="entry name" value="FASCIN"/>
    <property type="match status" value="1"/>
</dbReference>
<dbReference type="CDD" id="cd00257">
    <property type="entry name" value="beta-trefoil_FSCN-like"/>
    <property type="match status" value="1"/>
</dbReference>
<dbReference type="GO" id="GO:0005737">
    <property type="term" value="C:cytoplasm"/>
    <property type="evidence" value="ECO:0007669"/>
    <property type="project" value="TreeGrafter"/>
</dbReference>
<dbReference type="SUPFAM" id="SSF49695">
    <property type="entry name" value="gamma-Crystallin-like"/>
    <property type="match status" value="1"/>
</dbReference>
<dbReference type="GO" id="GO:0016477">
    <property type="term" value="P:cell migration"/>
    <property type="evidence" value="ECO:0007669"/>
    <property type="project" value="TreeGrafter"/>
</dbReference>
<feature type="domain" description="DUF7910" evidence="3">
    <location>
        <begin position="387"/>
        <end position="471"/>
    </location>
</feature>
<dbReference type="InterPro" id="IPR008999">
    <property type="entry name" value="Actin-crosslinking"/>
</dbReference>
<dbReference type="InterPro" id="IPR010431">
    <property type="entry name" value="Fascin"/>
</dbReference>
<dbReference type="GO" id="GO:0007163">
    <property type="term" value="P:establishment or maintenance of cell polarity"/>
    <property type="evidence" value="ECO:0007669"/>
    <property type="project" value="TreeGrafter"/>
</dbReference>
<dbReference type="PANTHER" id="PTHR10551:SF29">
    <property type="entry name" value="MANNAN ENDO-1,4-BETA-MANNOSIDASE"/>
    <property type="match status" value="1"/>
</dbReference>